<feature type="transmembrane region" description="Helical" evidence="5">
    <location>
        <begin position="409"/>
        <end position="430"/>
    </location>
</feature>
<feature type="transmembrane region" description="Helical" evidence="5">
    <location>
        <begin position="295"/>
        <end position="313"/>
    </location>
</feature>
<evidence type="ECO:0000256" key="4">
    <source>
        <dbReference type="ARBA" id="ARBA00023136"/>
    </source>
</evidence>
<feature type="transmembrane region" description="Helical" evidence="5">
    <location>
        <begin position="196"/>
        <end position="216"/>
    </location>
</feature>
<feature type="transmembrane region" description="Helical" evidence="5">
    <location>
        <begin position="150"/>
        <end position="168"/>
    </location>
</feature>
<keyword evidence="4 5" id="KW-0472">Membrane</keyword>
<gene>
    <name evidence="6" type="primary">steT</name>
    <name evidence="6" type="ORF">TBK1r_33340</name>
</gene>
<dbReference type="InterPro" id="IPR050598">
    <property type="entry name" value="AminoAcid_Transporter"/>
</dbReference>
<dbReference type="Pfam" id="PF13520">
    <property type="entry name" value="AA_permease_2"/>
    <property type="match status" value="1"/>
</dbReference>
<evidence type="ECO:0000256" key="3">
    <source>
        <dbReference type="ARBA" id="ARBA00022989"/>
    </source>
</evidence>
<feature type="transmembrane region" description="Helical" evidence="5">
    <location>
        <begin position="356"/>
        <end position="372"/>
    </location>
</feature>
<feature type="transmembrane region" description="Helical" evidence="5">
    <location>
        <begin position="378"/>
        <end position="397"/>
    </location>
</feature>
<dbReference type="InterPro" id="IPR002293">
    <property type="entry name" value="AA/rel_permease1"/>
</dbReference>
<keyword evidence="3 5" id="KW-1133">Transmembrane helix</keyword>
<comment type="subcellular location">
    <subcellularLocation>
        <location evidence="1">Membrane</location>
        <topology evidence="1">Multi-pass membrane protein</topology>
    </subcellularLocation>
</comment>
<evidence type="ECO:0000313" key="6">
    <source>
        <dbReference type="EMBL" id="QDV84389.1"/>
    </source>
</evidence>
<accession>A0ABX5XQV7</accession>
<dbReference type="EMBL" id="CP036432">
    <property type="protein sequence ID" value="QDV84389.1"/>
    <property type="molecule type" value="Genomic_DNA"/>
</dbReference>
<dbReference type="PANTHER" id="PTHR11785">
    <property type="entry name" value="AMINO ACID TRANSPORTER"/>
    <property type="match status" value="1"/>
</dbReference>
<organism evidence="6 7">
    <name type="scientific">Stieleria magnilauensis</name>
    <dbReference type="NCBI Taxonomy" id="2527963"/>
    <lineage>
        <taxon>Bacteria</taxon>
        <taxon>Pseudomonadati</taxon>
        <taxon>Planctomycetota</taxon>
        <taxon>Planctomycetia</taxon>
        <taxon>Pirellulales</taxon>
        <taxon>Pirellulaceae</taxon>
        <taxon>Stieleria</taxon>
    </lineage>
</organism>
<proteinExistence type="predicted"/>
<evidence type="ECO:0000256" key="2">
    <source>
        <dbReference type="ARBA" id="ARBA00022692"/>
    </source>
</evidence>
<evidence type="ECO:0000256" key="1">
    <source>
        <dbReference type="ARBA" id="ARBA00004141"/>
    </source>
</evidence>
<feature type="transmembrane region" description="Helical" evidence="5">
    <location>
        <begin position="236"/>
        <end position="258"/>
    </location>
</feature>
<dbReference type="PIRSF" id="PIRSF006060">
    <property type="entry name" value="AA_transporter"/>
    <property type="match status" value="1"/>
</dbReference>
<keyword evidence="7" id="KW-1185">Reference proteome</keyword>
<feature type="transmembrane region" description="Helical" evidence="5">
    <location>
        <begin position="78"/>
        <end position="101"/>
    </location>
</feature>
<dbReference type="Proteomes" id="UP000318081">
    <property type="component" value="Chromosome"/>
</dbReference>
<dbReference type="PANTHER" id="PTHR11785:SF512">
    <property type="entry name" value="SOBREMESA, ISOFORM B"/>
    <property type="match status" value="1"/>
</dbReference>
<feature type="transmembrane region" description="Helical" evidence="5">
    <location>
        <begin position="37"/>
        <end position="57"/>
    </location>
</feature>
<reference evidence="6 7" key="1">
    <citation type="submission" date="2019-02" db="EMBL/GenBank/DDBJ databases">
        <title>Deep-cultivation of Planctomycetes and their phenomic and genomic characterization uncovers novel biology.</title>
        <authorList>
            <person name="Wiegand S."/>
            <person name="Jogler M."/>
            <person name="Boedeker C."/>
            <person name="Pinto D."/>
            <person name="Vollmers J."/>
            <person name="Rivas-Marin E."/>
            <person name="Kohn T."/>
            <person name="Peeters S.H."/>
            <person name="Heuer A."/>
            <person name="Rast P."/>
            <person name="Oberbeckmann S."/>
            <person name="Bunk B."/>
            <person name="Jeske O."/>
            <person name="Meyerdierks A."/>
            <person name="Storesund J.E."/>
            <person name="Kallscheuer N."/>
            <person name="Luecker S."/>
            <person name="Lage O.M."/>
            <person name="Pohl T."/>
            <person name="Merkel B.J."/>
            <person name="Hornburger P."/>
            <person name="Mueller R.-W."/>
            <person name="Bruemmer F."/>
            <person name="Labrenz M."/>
            <person name="Spormann A.M."/>
            <person name="Op den Camp H."/>
            <person name="Overmann J."/>
            <person name="Amann R."/>
            <person name="Jetten M.S.M."/>
            <person name="Mascher T."/>
            <person name="Medema M.H."/>
            <person name="Devos D.P."/>
            <person name="Kaster A.-K."/>
            <person name="Ovreas L."/>
            <person name="Rohde M."/>
            <person name="Galperin M.Y."/>
            <person name="Jogler C."/>
        </authorList>
    </citation>
    <scope>NUCLEOTIDE SEQUENCE [LARGE SCALE GENOMIC DNA]</scope>
    <source>
        <strain evidence="6 7">TBK1r</strain>
    </source>
</reference>
<evidence type="ECO:0000256" key="5">
    <source>
        <dbReference type="SAM" id="Phobius"/>
    </source>
</evidence>
<name>A0ABX5XQV7_9BACT</name>
<evidence type="ECO:0000313" key="7">
    <source>
        <dbReference type="Proteomes" id="UP000318081"/>
    </source>
</evidence>
<dbReference type="Gene3D" id="1.20.1740.10">
    <property type="entry name" value="Amino acid/polyamine transporter I"/>
    <property type="match status" value="1"/>
</dbReference>
<feature type="transmembrane region" description="Helical" evidence="5">
    <location>
        <begin position="121"/>
        <end position="138"/>
    </location>
</feature>
<feature type="transmembrane region" description="Helical" evidence="5">
    <location>
        <begin position="436"/>
        <end position="457"/>
    </location>
</feature>
<keyword evidence="2 5" id="KW-0812">Transmembrane</keyword>
<protein>
    <submittedName>
        <fullName evidence="6">Serine/threonine exchanger SteT</fullName>
    </submittedName>
</protein>
<sequence length="467" mass="48906">MNAPSAAAVVAASMIGAGVYTTSGFTLGDLGEPQYVIAAWAIGGVIAICGALCYGALAQQFTESGGEYLFLARAIHPAAGMMAGWVSLLAGFTGAMAFAATTFESFARGAGFGWLDSLPDRTIAIVLVLLAAIVHSLGLKRGTHIQNGVVIAKLVLIGLFVLIAYSTLSTWQGTNVAAASEAGVDAGTEATSGGDWAFALVFANALTWISLSYSGFNAAVYLTDEIEQPTRNVPRAMLFGTVAVAVLYLLLNIIFVYAPPAADVAGQPNVATLAAESVGRQIQARGSVWGSWVSPLVRIAILAGLGTSVLALMQTGPRVYQKMAADRLLPRWLIGRRGGHTGAATITGPVESLPTIWIQAGLAIVVICISTLREQLDYLGFTLSICAALCGSLVFLFRNHGVHPVRVWGYPWVPFIYVVGTLGIATLTAIRVPLQATVGLGTLGIGIAAYLVSRFLWGSRAFVDRRN</sequence>